<reference evidence="7" key="1">
    <citation type="submission" date="2020-02" db="EMBL/GenBank/DDBJ databases">
        <authorList>
            <person name="Meier V. D."/>
        </authorList>
    </citation>
    <scope>NUCLEOTIDE SEQUENCE</scope>
    <source>
        <strain evidence="7">AVDCRST_MAG81</strain>
    </source>
</reference>
<dbReference type="GO" id="GO:0009001">
    <property type="term" value="F:serine O-acetyltransferase activity"/>
    <property type="evidence" value="ECO:0007669"/>
    <property type="project" value="UniProtKB-EC"/>
</dbReference>
<protein>
    <recommendedName>
        <fullName evidence="2 6">Serine acetyltransferase</fullName>
        <ecNumber evidence="6">2.3.1.30</ecNumber>
    </recommendedName>
</protein>
<dbReference type="InterPro" id="IPR005881">
    <property type="entry name" value="Ser_O-AcTrfase"/>
</dbReference>
<proteinExistence type="inferred from homology"/>
<comment type="catalytic activity">
    <reaction evidence="6">
        <text>L-serine + acetyl-CoA = O-acetyl-L-serine + CoA</text>
        <dbReference type="Rhea" id="RHEA:24560"/>
        <dbReference type="ChEBI" id="CHEBI:33384"/>
        <dbReference type="ChEBI" id="CHEBI:57287"/>
        <dbReference type="ChEBI" id="CHEBI:57288"/>
        <dbReference type="ChEBI" id="CHEBI:58340"/>
        <dbReference type="EC" id="2.3.1.30"/>
    </reaction>
</comment>
<dbReference type="AlphaFoldDB" id="A0A6J4VXA3"/>
<evidence type="ECO:0000256" key="1">
    <source>
        <dbReference type="ARBA" id="ARBA00007274"/>
    </source>
</evidence>
<dbReference type="PROSITE" id="PS00101">
    <property type="entry name" value="HEXAPEP_TRANSFERASES"/>
    <property type="match status" value="1"/>
</dbReference>
<dbReference type="InterPro" id="IPR011004">
    <property type="entry name" value="Trimer_LpxA-like_sf"/>
</dbReference>
<evidence type="ECO:0000256" key="4">
    <source>
        <dbReference type="ARBA" id="ARBA00022737"/>
    </source>
</evidence>
<dbReference type="EMBL" id="CADCWO010000225">
    <property type="protein sequence ID" value="CAA9588134.1"/>
    <property type="molecule type" value="Genomic_DNA"/>
</dbReference>
<dbReference type="EC" id="2.3.1.30" evidence="6"/>
<dbReference type="GO" id="GO:0043886">
    <property type="term" value="F:structural constituent of carboxysome shell"/>
    <property type="evidence" value="ECO:0007669"/>
    <property type="project" value="UniProtKB-ARBA"/>
</dbReference>
<keyword evidence="3 6" id="KW-0808">Transferase</keyword>
<sequence>MSNLGTITLGLWQQIQEDWDAHGRDWTLPGFRAVAVHRFGVWRMTIQPKLLRAPFSILYRALYRKIRNVYGIELPYTVKLGRRVIIEHQGAIVIHGNCFIGDDSIIRQGVTLGNRYLDRQFEAPKLGDRVNVGAGAKILGNVTIGNDANIGANAVVLSDIPPSKTAVGIPAKIIKFTSIENNA</sequence>
<name>A0A6J4VXA3_9CYAN</name>
<dbReference type="PANTHER" id="PTHR42811">
    <property type="entry name" value="SERINE ACETYLTRANSFERASE"/>
    <property type="match status" value="1"/>
</dbReference>
<dbReference type="GO" id="GO:0006535">
    <property type="term" value="P:cysteine biosynthetic process from serine"/>
    <property type="evidence" value="ECO:0007669"/>
    <property type="project" value="InterPro"/>
</dbReference>
<evidence type="ECO:0000256" key="5">
    <source>
        <dbReference type="ARBA" id="ARBA00023315"/>
    </source>
</evidence>
<dbReference type="InterPro" id="IPR001451">
    <property type="entry name" value="Hexapep"/>
</dbReference>
<accession>A0A6J4VXA3</accession>
<keyword evidence="5 6" id="KW-0012">Acyltransferase</keyword>
<evidence type="ECO:0000256" key="3">
    <source>
        <dbReference type="ARBA" id="ARBA00022679"/>
    </source>
</evidence>
<evidence type="ECO:0000256" key="6">
    <source>
        <dbReference type="PIRNR" id="PIRNR000441"/>
    </source>
</evidence>
<evidence type="ECO:0000256" key="2">
    <source>
        <dbReference type="ARBA" id="ARBA00018522"/>
    </source>
</evidence>
<dbReference type="PIRSF" id="PIRSF000441">
    <property type="entry name" value="CysE"/>
    <property type="match status" value="1"/>
</dbReference>
<dbReference type="GO" id="GO:0031470">
    <property type="term" value="C:carboxysome"/>
    <property type="evidence" value="ECO:0007669"/>
    <property type="project" value="UniProtKB-ARBA"/>
</dbReference>
<dbReference type="InterPro" id="IPR018357">
    <property type="entry name" value="Hexapep_transf_CS"/>
</dbReference>
<dbReference type="GO" id="GO:0005737">
    <property type="term" value="C:cytoplasm"/>
    <property type="evidence" value="ECO:0007669"/>
    <property type="project" value="InterPro"/>
</dbReference>
<evidence type="ECO:0000313" key="7">
    <source>
        <dbReference type="EMBL" id="CAA9588134.1"/>
    </source>
</evidence>
<dbReference type="InterPro" id="IPR045304">
    <property type="entry name" value="LbH_SAT"/>
</dbReference>
<dbReference type="CDD" id="cd03354">
    <property type="entry name" value="LbH_SAT"/>
    <property type="match status" value="1"/>
</dbReference>
<dbReference type="Gene3D" id="2.160.10.10">
    <property type="entry name" value="Hexapeptide repeat proteins"/>
    <property type="match status" value="1"/>
</dbReference>
<comment type="similarity">
    <text evidence="1 6">Belongs to the transferase hexapeptide repeat family.</text>
</comment>
<dbReference type="SUPFAM" id="SSF51161">
    <property type="entry name" value="Trimeric LpxA-like enzymes"/>
    <property type="match status" value="1"/>
</dbReference>
<gene>
    <name evidence="7" type="ORF">AVDCRST_MAG81-4328</name>
</gene>
<dbReference type="Pfam" id="PF00132">
    <property type="entry name" value="Hexapep"/>
    <property type="match status" value="1"/>
</dbReference>
<keyword evidence="4" id="KW-0677">Repeat</keyword>
<organism evidence="7">
    <name type="scientific">uncultured Synechococcales cyanobacterium</name>
    <dbReference type="NCBI Taxonomy" id="1936017"/>
    <lineage>
        <taxon>Bacteria</taxon>
        <taxon>Bacillati</taxon>
        <taxon>Cyanobacteriota</taxon>
        <taxon>Cyanophyceae</taxon>
        <taxon>Synechococcales</taxon>
        <taxon>environmental samples</taxon>
    </lineage>
</organism>